<accession>A0A174CMY0</accession>
<evidence type="ECO:0000256" key="1">
    <source>
        <dbReference type="ARBA" id="ARBA00022729"/>
    </source>
</evidence>
<dbReference type="InterPro" id="IPR027385">
    <property type="entry name" value="Beta-barrel_OMP"/>
</dbReference>
<evidence type="ECO:0000256" key="2">
    <source>
        <dbReference type="SAM" id="SignalP"/>
    </source>
</evidence>
<name>A0A174CMY0_9BACE</name>
<protein>
    <recommendedName>
        <fullName evidence="3">Outer membrane protein beta-barrel domain-containing protein</fullName>
    </recommendedName>
</protein>
<dbReference type="RefSeq" id="WP_055278776.1">
    <property type="nucleotide sequence ID" value="NZ_CABIXA010000006.1"/>
</dbReference>
<feature type="signal peptide" evidence="2">
    <location>
        <begin position="1"/>
        <end position="19"/>
    </location>
</feature>
<dbReference type="Pfam" id="PF13505">
    <property type="entry name" value="OMP_b-brl"/>
    <property type="match status" value="1"/>
</dbReference>
<dbReference type="InterPro" id="IPR011250">
    <property type="entry name" value="OMP/PagP_B-barrel"/>
</dbReference>
<dbReference type="Gene3D" id="2.40.160.20">
    <property type="match status" value="1"/>
</dbReference>
<gene>
    <name evidence="4" type="ORF">ERS852397_01439</name>
</gene>
<feature type="domain" description="Outer membrane protein beta-barrel" evidence="3">
    <location>
        <begin position="6"/>
        <end position="156"/>
    </location>
</feature>
<feature type="chain" id="PRO_5008019321" description="Outer membrane protein beta-barrel domain-containing protein" evidence="2">
    <location>
        <begin position="20"/>
        <end position="170"/>
    </location>
</feature>
<reference evidence="4 5" key="1">
    <citation type="submission" date="2015-09" db="EMBL/GenBank/DDBJ databases">
        <authorList>
            <consortium name="Pathogen Informatics"/>
        </authorList>
    </citation>
    <scope>NUCLEOTIDE SEQUENCE [LARGE SCALE GENOMIC DNA]</scope>
    <source>
        <strain evidence="4 5">2789STDY5608840</strain>
    </source>
</reference>
<evidence type="ECO:0000259" key="3">
    <source>
        <dbReference type="Pfam" id="PF13505"/>
    </source>
</evidence>
<dbReference type="AlphaFoldDB" id="A0A174CMY0"/>
<evidence type="ECO:0000313" key="4">
    <source>
        <dbReference type="EMBL" id="CUO13509.1"/>
    </source>
</evidence>
<dbReference type="SUPFAM" id="SSF56925">
    <property type="entry name" value="OMPA-like"/>
    <property type="match status" value="1"/>
</dbReference>
<dbReference type="Proteomes" id="UP000095517">
    <property type="component" value="Unassembled WGS sequence"/>
</dbReference>
<keyword evidence="1 2" id="KW-0732">Signal</keyword>
<proteinExistence type="predicted"/>
<dbReference type="EMBL" id="CYZH01000006">
    <property type="protein sequence ID" value="CUO13509.1"/>
    <property type="molecule type" value="Genomic_DNA"/>
</dbReference>
<evidence type="ECO:0000313" key="5">
    <source>
        <dbReference type="Proteomes" id="UP000095517"/>
    </source>
</evidence>
<organism evidence="4 5">
    <name type="scientific">Bacteroides finegoldii</name>
    <dbReference type="NCBI Taxonomy" id="338188"/>
    <lineage>
        <taxon>Bacteria</taxon>
        <taxon>Pseudomonadati</taxon>
        <taxon>Bacteroidota</taxon>
        <taxon>Bacteroidia</taxon>
        <taxon>Bacteroidales</taxon>
        <taxon>Bacteroidaceae</taxon>
        <taxon>Bacteroides</taxon>
    </lineage>
</organism>
<sequence>MKKIVVLIFVVMAALSAKAQFYVGGNVALWHNDDADNTSFLIEPEFGYNFSERWAVGATLGFAHNSKETVGFKNAFSFAPYVRYSYYENKVVRLFLDGGIGISSVKYDDNSEGGFELGIKPGLAIKLNNHFSLVAKCGFLGYRDDYAYGTDGYGFSFGSEDLSFGFHYEF</sequence>
<dbReference type="STRING" id="338188.ERS852397_01439"/>